<name>A0A4Y6UFM9_9PROT</name>
<dbReference type="OrthoDB" id="7276477at2"/>
<reference evidence="1 2" key="1">
    <citation type="submission" date="2019-03" db="EMBL/GenBank/DDBJ databases">
        <title>The complete genome sequence of Swingsia samuiensis NBRC107927(T).</title>
        <authorList>
            <person name="Chua K.-O."/>
            <person name="Chan K.-G."/>
            <person name="See-Too W.-S."/>
        </authorList>
    </citation>
    <scope>NUCLEOTIDE SEQUENCE [LARGE SCALE GENOMIC DNA]</scope>
    <source>
        <strain evidence="1 2">AH83</strain>
    </source>
</reference>
<accession>A0A4Y6UFM9</accession>
<dbReference type="RefSeq" id="WP_141459230.1">
    <property type="nucleotide sequence ID" value="NZ_CP038141.1"/>
</dbReference>
<keyword evidence="2" id="KW-1185">Reference proteome</keyword>
<gene>
    <name evidence="1" type="ORF">E3D00_01295</name>
</gene>
<evidence type="ECO:0000313" key="2">
    <source>
        <dbReference type="Proteomes" id="UP000316313"/>
    </source>
</evidence>
<dbReference type="Proteomes" id="UP000316313">
    <property type="component" value="Chromosome"/>
</dbReference>
<sequence>MGDVGALNKDVGLVSDNKTIDRLEEALIRVTVALQKQEAKKKQDVANEVVSLPEISALAAGIDALCVRIRNVVEPQER</sequence>
<dbReference type="KEGG" id="ssam:E3D00_01295"/>
<proteinExistence type="predicted"/>
<dbReference type="AlphaFoldDB" id="A0A4Y6UFM9"/>
<evidence type="ECO:0000313" key="1">
    <source>
        <dbReference type="EMBL" id="QDH16349.1"/>
    </source>
</evidence>
<protein>
    <submittedName>
        <fullName evidence="1">Uncharacterized protein</fullName>
    </submittedName>
</protein>
<dbReference type="EMBL" id="CP038141">
    <property type="protein sequence ID" value="QDH16349.1"/>
    <property type="molecule type" value="Genomic_DNA"/>
</dbReference>
<organism evidence="1 2">
    <name type="scientific">Swingsia samuiensis</name>
    <dbReference type="NCBI Taxonomy" id="1293412"/>
    <lineage>
        <taxon>Bacteria</taxon>
        <taxon>Pseudomonadati</taxon>
        <taxon>Pseudomonadota</taxon>
        <taxon>Alphaproteobacteria</taxon>
        <taxon>Acetobacterales</taxon>
        <taxon>Acetobacteraceae</taxon>
        <taxon>Swingsia</taxon>
    </lineage>
</organism>